<proteinExistence type="predicted"/>
<protein>
    <submittedName>
        <fullName evidence="1">Uncharacterized protein</fullName>
    </submittedName>
</protein>
<reference evidence="1 2" key="1">
    <citation type="submission" date="2023-01" db="EMBL/GenBank/DDBJ databases">
        <title>Analysis of 21 Apiospora genomes using comparative genomics revels a genus with tremendous synthesis potential of carbohydrate active enzymes and secondary metabolites.</title>
        <authorList>
            <person name="Sorensen T."/>
        </authorList>
    </citation>
    <scope>NUCLEOTIDE SEQUENCE [LARGE SCALE GENOMIC DNA]</scope>
    <source>
        <strain evidence="1 2">CBS 83171</strain>
    </source>
</reference>
<sequence>MFRVPTNRDDIFQTSRITESGLVIDVRDVRWGRLRDLCLMYSDNSGIFHSTCPTLHGPE</sequence>
<organism evidence="1 2">
    <name type="scientific">Apiospora saccharicola</name>
    <dbReference type="NCBI Taxonomy" id="335842"/>
    <lineage>
        <taxon>Eukaryota</taxon>
        <taxon>Fungi</taxon>
        <taxon>Dikarya</taxon>
        <taxon>Ascomycota</taxon>
        <taxon>Pezizomycotina</taxon>
        <taxon>Sordariomycetes</taxon>
        <taxon>Xylariomycetidae</taxon>
        <taxon>Amphisphaeriales</taxon>
        <taxon>Apiosporaceae</taxon>
        <taxon>Apiospora</taxon>
    </lineage>
</organism>
<gene>
    <name evidence="1" type="ORF">PG996_011324</name>
</gene>
<name>A0ABR1UER1_9PEZI</name>
<accession>A0ABR1UER1</accession>
<dbReference type="EMBL" id="JAQQWM010000007">
    <property type="protein sequence ID" value="KAK8057387.1"/>
    <property type="molecule type" value="Genomic_DNA"/>
</dbReference>
<evidence type="ECO:0000313" key="2">
    <source>
        <dbReference type="Proteomes" id="UP001446871"/>
    </source>
</evidence>
<dbReference type="Proteomes" id="UP001446871">
    <property type="component" value="Unassembled WGS sequence"/>
</dbReference>
<evidence type="ECO:0000313" key="1">
    <source>
        <dbReference type="EMBL" id="KAK8057387.1"/>
    </source>
</evidence>
<keyword evidence="2" id="KW-1185">Reference proteome</keyword>
<comment type="caution">
    <text evidence="1">The sequence shown here is derived from an EMBL/GenBank/DDBJ whole genome shotgun (WGS) entry which is preliminary data.</text>
</comment>